<organism evidence="6 7">
    <name type="scientific">Streptococcus cuniculi</name>
    <dbReference type="NCBI Taxonomy" id="1432788"/>
    <lineage>
        <taxon>Bacteria</taxon>
        <taxon>Bacillati</taxon>
        <taxon>Bacillota</taxon>
        <taxon>Bacilli</taxon>
        <taxon>Lactobacillales</taxon>
        <taxon>Streptococcaceae</taxon>
        <taxon>Streptococcus</taxon>
    </lineage>
</organism>
<keyword evidence="5" id="KW-1133">Transmembrane helix</keyword>
<dbReference type="RefSeq" id="WP_075104239.1">
    <property type="nucleotide sequence ID" value="NZ_MSJM01000002.1"/>
</dbReference>
<dbReference type="GO" id="GO:0006508">
    <property type="term" value="P:proteolysis"/>
    <property type="evidence" value="ECO:0007669"/>
    <property type="project" value="UniProtKB-KW"/>
</dbReference>
<dbReference type="Proteomes" id="UP000186890">
    <property type="component" value="Unassembled WGS sequence"/>
</dbReference>
<name>A0A1Q8E9Q8_9STRE</name>
<keyword evidence="5" id="KW-0812">Transmembrane</keyword>
<proteinExistence type="predicted"/>
<dbReference type="CDD" id="cd06165">
    <property type="entry name" value="Sortase_A"/>
    <property type="match status" value="1"/>
</dbReference>
<dbReference type="SUPFAM" id="SSF63817">
    <property type="entry name" value="Sortase"/>
    <property type="match status" value="1"/>
</dbReference>
<reference evidence="7" key="1">
    <citation type="submission" date="2016-12" db="EMBL/GenBank/DDBJ databases">
        <authorList>
            <person name="Gulvik C.A."/>
        </authorList>
    </citation>
    <scope>NUCLEOTIDE SEQUENCE [LARGE SCALE GENOMIC DNA]</scope>
    <source>
        <strain evidence="7">NED12-00049-6B</strain>
    </source>
</reference>
<keyword evidence="5" id="KW-0472">Membrane</keyword>
<dbReference type="NCBIfam" id="TIGR01076">
    <property type="entry name" value="sortase_fam"/>
    <property type="match status" value="1"/>
</dbReference>
<dbReference type="GO" id="GO:0008234">
    <property type="term" value="F:cysteine-type peptidase activity"/>
    <property type="evidence" value="ECO:0007669"/>
    <property type="project" value="UniProtKB-KW"/>
</dbReference>
<evidence type="ECO:0000313" key="7">
    <source>
        <dbReference type="Proteomes" id="UP000186890"/>
    </source>
</evidence>
<keyword evidence="3" id="KW-0788">Thiol protease</keyword>
<evidence type="ECO:0000256" key="4">
    <source>
        <dbReference type="PIRSR" id="PIRSR605754-1"/>
    </source>
</evidence>
<dbReference type="EMBL" id="MSJM01000002">
    <property type="protein sequence ID" value="OLF48517.1"/>
    <property type="molecule type" value="Genomic_DNA"/>
</dbReference>
<sequence>MAKRSKESRKNGKRVSKFKPSLGRAILTVALLLIAFLLIFNTSIRNMVIAWNSNRYQVSKFTEEDLLKNKNAKATFDFEQVNSISTEAVLKAQWASQELPVIGGIAIPDLNINLPIFKGVSNVSLMYGAGTMKETQEMGQGNYALASHHIFGIAGASETLFAPLDRAKPGMKIYVTDKQNMYTYVITAVESVSPESVEVINDTEGKTEITLVTCEDMDATRRTIVKGTLENSTPYKEVPKSILKHFEKKYNQVQL</sequence>
<comment type="caution">
    <text evidence="6">The sequence shown here is derived from an EMBL/GenBank/DDBJ whole genome shotgun (WGS) entry which is preliminary data.</text>
</comment>
<evidence type="ECO:0000256" key="5">
    <source>
        <dbReference type="SAM" id="Phobius"/>
    </source>
</evidence>
<gene>
    <name evidence="6" type="ORF">BU202_02565</name>
</gene>
<evidence type="ECO:0000256" key="2">
    <source>
        <dbReference type="ARBA" id="ARBA00022801"/>
    </source>
</evidence>
<dbReference type="InterPro" id="IPR005754">
    <property type="entry name" value="Sortase"/>
</dbReference>
<keyword evidence="7" id="KW-1185">Reference proteome</keyword>
<evidence type="ECO:0000256" key="3">
    <source>
        <dbReference type="ARBA" id="ARBA00022807"/>
    </source>
</evidence>
<dbReference type="Gene3D" id="2.40.260.10">
    <property type="entry name" value="Sortase"/>
    <property type="match status" value="1"/>
</dbReference>
<dbReference type="Pfam" id="PF04203">
    <property type="entry name" value="Sortase"/>
    <property type="match status" value="1"/>
</dbReference>
<accession>A0A1Q8E9Q8</accession>
<keyword evidence="1" id="KW-0645">Protease</keyword>
<protein>
    <submittedName>
        <fullName evidence="6">Class A sortase</fullName>
    </submittedName>
</protein>
<evidence type="ECO:0000256" key="1">
    <source>
        <dbReference type="ARBA" id="ARBA00022670"/>
    </source>
</evidence>
<dbReference type="InterPro" id="IPR023365">
    <property type="entry name" value="Sortase_dom-sf"/>
</dbReference>
<feature type="transmembrane region" description="Helical" evidence="5">
    <location>
        <begin position="21"/>
        <end position="40"/>
    </location>
</feature>
<keyword evidence="2" id="KW-0378">Hydrolase</keyword>
<dbReference type="AlphaFoldDB" id="A0A1Q8E9Q8"/>
<dbReference type="InterPro" id="IPR042007">
    <property type="entry name" value="Sortase_A"/>
</dbReference>
<dbReference type="OrthoDB" id="1648028at2"/>
<feature type="active site" description="Proton donor/acceptor" evidence="4">
    <location>
        <position position="148"/>
    </location>
</feature>
<evidence type="ECO:0000313" key="6">
    <source>
        <dbReference type="EMBL" id="OLF48517.1"/>
    </source>
</evidence>
<feature type="active site" description="Acyl-thioester intermediate" evidence="4">
    <location>
        <position position="214"/>
    </location>
</feature>